<accession>A0A4Q9VSP9</accession>
<dbReference type="AlphaFoldDB" id="A0A4Q9VSP9"/>
<dbReference type="OrthoDB" id="5506472at2"/>
<dbReference type="PROSITE" id="PS51257">
    <property type="entry name" value="PROKAR_LIPOPROTEIN"/>
    <property type="match status" value="1"/>
</dbReference>
<protein>
    <recommendedName>
        <fullName evidence="2">PBP domain-containing protein</fullName>
    </recommendedName>
</protein>
<evidence type="ECO:0000259" key="2">
    <source>
        <dbReference type="Pfam" id="PF12849"/>
    </source>
</evidence>
<keyword evidence="4" id="KW-1185">Reference proteome</keyword>
<dbReference type="Proteomes" id="UP000292781">
    <property type="component" value="Unassembled WGS sequence"/>
</dbReference>
<organism evidence="3 4">
    <name type="scientific">Siculibacillus lacustris</name>
    <dbReference type="NCBI Taxonomy" id="1549641"/>
    <lineage>
        <taxon>Bacteria</taxon>
        <taxon>Pseudomonadati</taxon>
        <taxon>Pseudomonadota</taxon>
        <taxon>Alphaproteobacteria</taxon>
        <taxon>Hyphomicrobiales</taxon>
        <taxon>Ancalomicrobiaceae</taxon>
        <taxon>Siculibacillus</taxon>
    </lineage>
</organism>
<comment type="caution">
    <text evidence="3">The sequence shown here is derived from an EMBL/GenBank/DDBJ whole genome shotgun (WGS) entry which is preliminary data.</text>
</comment>
<dbReference type="EMBL" id="SJFN01000009">
    <property type="protein sequence ID" value="TBW39027.1"/>
    <property type="molecule type" value="Genomic_DNA"/>
</dbReference>
<gene>
    <name evidence="3" type="ORF">EYW49_07815</name>
</gene>
<proteinExistence type="predicted"/>
<sequence>MGSGWRMNTLPYVRYREFFVAAAALWLVVACDVRAETVRAGGTGAATELLKRLGAAFSAREPGTTLEVIPSLGSTGAIAAVADGEIDVAVSGRLLRVEEIGKGLTGEILARSPFGLASSERDPGGLASRDVAAFFSSTTAIWPSGAPVRVVLRPKSESDTARLAGLFPGMAEAIDRVRVRPEVVVAATDQDNAAAAETIPGSLAAISLAQIRTENRALRFLSIDGVMPTLEAFESGRYPYGKDFQFIVAATASPTTRRFVEFAGSAAAAEVLRAAGCLPSTVRIDPVR</sequence>
<dbReference type="Pfam" id="PF12849">
    <property type="entry name" value="PBP_like_2"/>
    <property type="match status" value="1"/>
</dbReference>
<dbReference type="InterPro" id="IPR024370">
    <property type="entry name" value="PBP_domain"/>
</dbReference>
<reference evidence="3 4" key="1">
    <citation type="submission" date="2019-02" db="EMBL/GenBank/DDBJ databases">
        <title>Siculibacillus lacustris gen. nov., sp. nov., a new rosette-forming bacterium isolated from a freshwater crater lake (Lake St. Ana, Romania).</title>
        <authorList>
            <person name="Felfoldi T."/>
            <person name="Marton Z."/>
            <person name="Szabo A."/>
            <person name="Mentes A."/>
            <person name="Boka K."/>
            <person name="Marialigeti K."/>
            <person name="Mathe I."/>
            <person name="Koncz M."/>
            <person name="Schumann P."/>
            <person name="Toth E."/>
        </authorList>
    </citation>
    <scope>NUCLEOTIDE SEQUENCE [LARGE SCALE GENOMIC DNA]</scope>
    <source>
        <strain evidence="3 4">SA-279</strain>
    </source>
</reference>
<keyword evidence="1" id="KW-0732">Signal</keyword>
<dbReference type="Gene3D" id="3.40.190.10">
    <property type="entry name" value="Periplasmic binding protein-like II"/>
    <property type="match status" value="2"/>
</dbReference>
<evidence type="ECO:0000313" key="3">
    <source>
        <dbReference type="EMBL" id="TBW39027.1"/>
    </source>
</evidence>
<feature type="domain" description="PBP" evidence="2">
    <location>
        <begin position="35"/>
        <end position="263"/>
    </location>
</feature>
<dbReference type="PANTHER" id="PTHR30570">
    <property type="entry name" value="PERIPLASMIC PHOSPHATE BINDING COMPONENT OF PHOSPHATE ABC TRANSPORTER"/>
    <property type="match status" value="1"/>
</dbReference>
<dbReference type="SUPFAM" id="SSF53850">
    <property type="entry name" value="Periplasmic binding protein-like II"/>
    <property type="match status" value="1"/>
</dbReference>
<evidence type="ECO:0000256" key="1">
    <source>
        <dbReference type="ARBA" id="ARBA00022729"/>
    </source>
</evidence>
<dbReference type="InterPro" id="IPR050811">
    <property type="entry name" value="Phosphate_ABC_transporter"/>
</dbReference>
<dbReference type="PANTHER" id="PTHR30570:SF1">
    <property type="entry name" value="PHOSPHATE-BINDING PROTEIN PSTS"/>
    <property type="match status" value="1"/>
</dbReference>
<name>A0A4Q9VSP9_9HYPH</name>
<evidence type="ECO:0000313" key="4">
    <source>
        <dbReference type="Proteomes" id="UP000292781"/>
    </source>
</evidence>